<evidence type="ECO:0008006" key="3">
    <source>
        <dbReference type="Google" id="ProtNLM"/>
    </source>
</evidence>
<comment type="caution">
    <text evidence="1">The sequence shown here is derived from an EMBL/GenBank/DDBJ whole genome shotgun (WGS) entry which is preliminary data.</text>
</comment>
<dbReference type="Gene3D" id="3.30.420.40">
    <property type="match status" value="1"/>
</dbReference>
<dbReference type="Proteomes" id="UP000266861">
    <property type="component" value="Unassembled WGS sequence"/>
</dbReference>
<dbReference type="SUPFAM" id="SSF53067">
    <property type="entry name" value="Actin-like ATPase domain"/>
    <property type="match status" value="2"/>
</dbReference>
<evidence type="ECO:0000313" key="2">
    <source>
        <dbReference type="Proteomes" id="UP000266861"/>
    </source>
</evidence>
<dbReference type="STRING" id="1348612.A0A397JR59"/>
<dbReference type="InterPro" id="IPR043129">
    <property type="entry name" value="ATPase_NBD"/>
</dbReference>
<dbReference type="AlphaFoldDB" id="A0A397JR59"/>
<keyword evidence="2" id="KW-1185">Reference proteome</keyword>
<dbReference type="EMBL" id="PQFF01000004">
    <property type="protein sequence ID" value="RHZ90157.1"/>
    <property type="molecule type" value="Genomic_DNA"/>
</dbReference>
<protein>
    <recommendedName>
        <fullName evidence="3">Actin-like ATPase domain-containing protein</fullName>
    </recommendedName>
</protein>
<sequence>MSSPVTFATFRNPVHIPCGIRAPSISCECGALFIINAEFFSTFPRENWNDDIRVVISIDFGTTYSGFAYSNKLNREHTINDTWPGRMGQTKTNSVLQYADSKFSKVSEWGYPALAQNPSRRNEKKTGPKPVELFKLHLGNMPDSEKPPLPKGLDYKKAITDYLKKMGELIKETVEMRWPNLKFMNQVLIVMTVPAEYSERAYAIMRDCAYKAGLISTKNSEKLQFSTEPEAAAIYCMTVLKEYFLTDVGMNFLIVDCGGGTVDLTTRKLLADRRLGEVTVRTGDFCGGTWRLGNKIVGRTKLWSIAVYDTNILEIKLPFTGVKEDYKPFEFDLEETVKSFFDPVIEKIIRLVSNQLNSGNGCLAIFLVGGFSESKYLQRRIKDEFRMQVKNISVPRQPQAAIVRGGLEYGLNMKTIKNRVLKWTYGIELSPQWEPGDLPERRISHNRIRVFNKLVSRGTTVDVYQEFGHESGPSYEDQTSAMVEIYKTPEIDGKYADEPGMEKLGELRLDFPEPHLGFNRNLKFTLTFGQMEIRASCINQNGKSVDTKFNLEL</sequence>
<accession>A0A397JR59</accession>
<dbReference type="OrthoDB" id="2963168at2759"/>
<reference evidence="1 2" key="1">
    <citation type="submission" date="2018-08" db="EMBL/GenBank/DDBJ databases">
        <title>Genome and evolution of the arbuscular mycorrhizal fungus Diversispora epigaea (formerly Glomus versiforme) and its bacterial endosymbionts.</title>
        <authorList>
            <person name="Sun X."/>
            <person name="Fei Z."/>
            <person name="Harrison M."/>
        </authorList>
    </citation>
    <scope>NUCLEOTIDE SEQUENCE [LARGE SCALE GENOMIC DNA]</scope>
    <source>
        <strain evidence="1 2">IT104</strain>
    </source>
</reference>
<organism evidence="1 2">
    <name type="scientific">Diversispora epigaea</name>
    <dbReference type="NCBI Taxonomy" id="1348612"/>
    <lineage>
        <taxon>Eukaryota</taxon>
        <taxon>Fungi</taxon>
        <taxon>Fungi incertae sedis</taxon>
        <taxon>Mucoromycota</taxon>
        <taxon>Glomeromycotina</taxon>
        <taxon>Glomeromycetes</taxon>
        <taxon>Diversisporales</taxon>
        <taxon>Diversisporaceae</taxon>
        <taxon>Diversispora</taxon>
    </lineage>
</organism>
<evidence type="ECO:0000313" key="1">
    <source>
        <dbReference type="EMBL" id="RHZ90157.1"/>
    </source>
</evidence>
<dbReference type="PANTHER" id="PTHR14187">
    <property type="entry name" value="ALPHA KINASE/ELONGATION FACTOR 2 KINASE"/>
    <property type="match status" value="1"/>
</dbReference>
<name>A0A397JR59_9GLOM</name>
<gene>
    <name evidence="1" type="ORF">Glove_5g12</name>
</gene>
<dbReference type="PANTHER" id="PTHR14187:SF5">
    <property type="entry name" value="HEAT SHOCK 70 KDA PROTEIN 12A"/>
    <property type="match status" value="1"/>
</dbReference>
<proteinExistence type="predicted"/>